<name>A0AA38NYZ9_9AGAR</name>
<reference evidence="1" key="1">
    <citation type="submission" date="2022-08" db="EMBL/GenBank/DDBJ databases">
        <authorList>
            <consortium name="DOE Joint Genome Institute"/>
            <person name="Min B."/>
            <person name="Riley R."/>
            <person name="Sierra-Patev S."/>
            <person name="Naranjo-Ortiz M."/>
            <person name="Looney B."/>
            <person name="Konkel Z."/>
            <person name="Slot J.C."/>
            <person name="Sakamoto Y."/>
            <person name="Steenwyk J.L."/>
            <person name="Rokas A."/>
            <person name="Carro J."/>
            <person name="Camarero S."/>
            <person name="Ferreira P."/>
            <person name="Molpeceres G."/>
            <person name="Ruiz-Duenas F.J."/>
            <person name="Serrano A."/>
            <person name="Henrissat B."/>
            <person name="Drula E."/>
            <person name="Hughes K.W."/>
            <person name="Mata J.L."/>
            <person name="Ishikawa N.K."/>
            <person name="Vargas-Isla R."/>
            <person name="Ushijima S."/>
            <person name="Smith C.A."/>
            <person name="Ahrendt S."/>
            <person name="Andreopoulos W."/>
            <person name="He G."/>
            <person name="Labutti K."/>
            <person name="Lipzen A."/>
            <person name="Ng V."/>
            <person name="Sandor L."/>
            <person name="Barry K."/>
            <person name="Martinez A.T."/>
            <person name="Xiao Y."/>
            <person name="Gibbons J.G."/>
            <person name="Terashima K."/>
            <person name="Hibbett D.S."/>
            <person name="Grigoriev I.V."/>
        </authorList>
    </citation>
    <scope>NUCLEOTIDE SEQUENCE</scope>
    <source>
        <strain evidence="1">TFB9207</strain>
    </source>
</reference>
<dbReference type="AlphaFoldDB" id="A0AA38NYZ9"/>
<proteinExistence type="predicted"/>
<dbReference type="Proteomes" id="UP001163846">
    <property type="component" value="Unassembled WGS sequence"/>
</dbReference>
<evidence type="ECO:0000313" key="2">
    <source>
        <dbReference type="Proteomes" id="UP001163846"/>
    </source>
</evidence>
<evidence type="ECO:0008006" key="3">
    <source>
        <dbReference type="Google" id="ProtNLM"/>
    </source>
</evidence>
<comment type="caution">
    <text evidence="1">The sequence shown here is derived from an EMBL/GenBank/DDBJ whole genome shotgun (WGS) entry which is preliminary data.</text>
</comment>
<dbReference type="InterPro" id="IPR032675">
    <property type="entry name" value="LRR_dom_sf"/>
</dbReference>
<protein>
    <recommendedName>
        <fullName evidence="3">F-box domain-containing protein</fullName>
    </recommendedName>
</protein>
<organism evidence="1 2">
    <name type="scientific">Lentinula raphanica</name>
    <dbReference type="NCBI Taxonomy" id="153919"/>
    <lineage>
        <taxon>Eukaryota</taxon>
        <taxon>Fungi</taxon>
        <taxon>Dikarya</taxon>
        <taxon>Basidiomycota</taxon>
        <taxon>Agaricomycotina</taxon>
        <taxon>Agaricomycetes</taxon>
        <taxon>Agaricomycetidae</taxon>
        <taxon>Agaricales</taxon>
        <taxon>Marasmiineae</taxon>
        <taxon>Omphalotaceae</taxon>
        <taxon>Lentinula</taxon>
    </lineage>
</organism>
<dbReference type="Gene3D" id="3.80.10.10">
    <property type="entry name" value="Ribonuclease Inhibitor"/>
    <property type="match status" value="1"/>
</dbReference>
<accession>A0AA38NYZ9</accession>
<dbReference type="EMBL" id="MU806739">
    <property type="protein sequence ID" value="KAJ3833240.1"/>
    <property type="molecule type" value="Genomic_DNA"/>
</dbReference>
<dbReference type="SUPFAM" id="SSF52047">
    <property type="entry name" value="RNI-like"/>
    <property type="match status" value="1"/>
</dbReference>
<keyword evidence="2" id="KW-1185">Reference proteome</keyword>
<sequence length="490" mass="55963">MVEAVKTHIAYQLIYWRIFRIYDLPREILSNIIRFVALWAQGIFPDASPIGIRWRLQLTWVSRYFRNIAISDSTLWNAIWFCDNPPFERSLAFIERSRASPLDLRLDDTPTHKFTDQEICALLEKLTPHLHHIRILIILLDNWGPILSVLKWLSDYGKEGVRPLTMERFELHRTGNPFQWPGLVWRGTKFVPPNHSLSLYSLFGGRYVPELKSFTINGVNIDWADTPSLNSLTTLDLRRIPLELCPPVSRFRQILATSPMLMKLSLDGAGPASSNPTTINNFPAIDLPHLNTLVLANFAAPYTRSIVSHFTAPNVKDLTIMNFKGVDYSPFFEFMIGRFPKIKLLTLSTTNCPIDILPVMIKWLDSMPLLAYARLADLEHDILRAFLFNPYTMKVHPDLSPSLQRAKLCIVSPHLNVLAVENFQPEIFAKFVRARKLCGIPVKKTYMAQSMAKDFGRAALADISQHIDSLITCADIGAKTREEVELLNEP</sequence>
<gene>
    <name evidence="1" type="ORF">F5878DRAFT_546909</name>
</gene>
<evidence type="ECO:0000313" key="1">
    <source>
        <dbReference type="EMBL" id="KAJ3833240.1"/>
    </source>
</evidence>